<keyword evidence="2" id="KW-1185">Reference proteome</keyword>
<comment type="caution">
    <text evidence="1">The sequence shown here is derived from an EMBL/GenBank/DDBJ whole genome shotgun (WGS) entry which is preliminary data.</text>
</comment>
<evidence type="ECO:0000313" key="1">
    <source>
        <dbReference type="EMBL" id="MFD1104575.1"/>
    </source>
</evidence>
<reference evidence="2" key="1">
    <citation type="journal article" date="2019" name="Int. J. Syst. Evol. Microbiol.">
        <title>The Global Catalogue of Microorganisms (GCM) 10K type strain sequencing project: providing services to taxonomists for standard genome sequencing and annotation.</title>
        <authorList>
            <consortium name="The Broad Institute Genomics Platform"/>
            <consortium name="The Broad Institute Genome Sequencing Center for Infectious Disease"/>
            <person name="Wu L."/>
            <person name="Ma J."/>
        </authorList>
    </citation>
    <scope>NUCLEOTIDE SEQUENCE [LARGE SCALE GENOMIC DNA]</scope>
    <source>
        <strain evidence="2">CCUG 54329</strain>
    </source>
</reference>
<sequence length="667" mass="68950">MDTTESERTAAFLATRVAGGLRDLARIGKVGAPSIRDAAIGGTLLGNYGTDEDRQRVMNAQLDILDAALTLGTGAAYNQEQLEAYRRSYFPQPGDKPGTVADKQQRLQTLMEGARLKAGAASGLIDKAVSETNMFAPASGGQDLSPADQQFLSANAKALGSSGIKQYLQARGLDATPESLKKLEQYYASGGSGQPEVAPPALYEDSYLSQGLSGINKGIAGTLGAPVDIANTVLGLGAQGINAIANTDLSVSDRPFLGGEWWRDQFRNAGSIQRTSDLPGRDFVRRVGESVGSAVVPAGLTARTGGQALGMFGSALGGGLGAATAREVAPGNTLAEMGGELVGSGVGLGGALSKVRSVAQREIEASVPTIDQLKKQAGDLYKRAEANGVTASPAQTQQLSADITGLLRQEGAISPTGRLSEVHPKVKEAAATIGDYAGQPMNPTQMQTVRGIIGDAAGSLEPKERRTASLLMDEFDNFVDPLAPELSSARAVASRYINAEKVAKARELADVRASQFSGSGLENALRTEFRGLDRNLVKGKDRTSNDALVSAIEDVSRGTPMSNVYRGMGKLAPTGTVSFGLGTVAPASAATLIGGPVAGMVTGGVTGGLGMFGRKMAERSATRSADLAELIARNGGALPTPTVMTPDLEKLVAAGLIGQQSQYLQGR</sequence>
<evidence type="ECO:0000313" key="2">
    <source>
        <dbReference type="Proteomes" id="UP001597203"/>
    </source>
</evidence>
<organism evidence="1 2">
    <name type="scientific">Sphingobium olei</name>
    <dbReference type="NCBI Taxonomy" id="420955"/>
    <lineage>
        <taxon>Bacteria</taxon>
        <taxon>Pseudomonadati</taxon>
        <taxon>Pseudomonadota</taxon>
        <taxon>Alphaproteobacteria</taxon>
        <taxon>Sphingomonadales</taxon>
        <taxon>Sphingomonadaceae</taxon>
        <taxon>Sphingobium</taxon>
    </lineage>
</organism>
<dbReference type="Proteomes" id="UP001597203">
    <property type="component" value="Unassembled WGS sequence"/>
</dbReference>
<proteinExistence type="predicted"/>
<protein>
    <recommendedName>
        <fullName evidence="3">Tail tape measure protein</fullName>
    </recommendedName>
</protein>
<gene>
    <name evidence="1" type="ORF">ACFQ24_06780</name>
</gene>
<name>A0ABW3P0C6_9SPHN</name>
<evidence type="ECO:0008006" key="3">
    <source>
        <dbReference type="Google" id="ProtNLM"/>
    </source>
</evidence>
<dbReference type="EMBL" id="JBHTLS010000106">
    <property type="protein sequence ID" value="MFD1104575.1"/>
    <property type="molecule type" value="Genomic_DNA"/>
</dbReference>
<dbReference type="RefSeq" id="WP_380909943.1">
    <property type="nucleotide sequence ID" value="NZ_JBHTLS010000106.1"/>
</dbReference>
<accession>A0ABW3P0C6</accession>